<proteinExistence type="predicted"/>
<reference evidence="1" key="1">
    <citation type="submission" date="2022-10" db="EMBL/GenBank/DDBJ databases">
        <title>Completed Genome Sequence of two octocoral isolated bacterium, Endozoicomonas euniceicola EF212T and Endozoicomonas gorgoniicola PS125T.</title>
        <authorList>
            <person name="Chiou Y.-J."/>
            <person name="Chen Y.-H."/>
        </authorList>
    </citation>
    <scope>NUCLEOTIDE SEQUENCE</scope>
    <source>
        <strain evidence="1">EF212</strain>
    </source>
</reference>
<dbReference type="RefSeq" id="WP_262601198.1">
    <property type="nucleotide sequence ID" value="NZ_CP103300.1"/>
</dbReference>
<name>A0ABY6H062_9GAMM</name>
<gene>
    <name evidence="1" type="ORF">NX720_11200</name>
</gene>
<evidence type="ECO:0000313" key="2">
    <source>
        <dbReference type="Proteomes" id="UP001163255"/>
    </source>
</evidence>
<evidence type="ECO:0000313" key="1">
    <source>
        <dbReference type="EMBL" id="UYM18434.1"/>
    </source>
</evidence>
<dbReference type="Proteomes" id="UP001163255">
    <property type="component" value="Chromosome"/>
</dbReference>
<dbReference type="EMBL" id="CP103300">
    <property type="protein sequence ID" value="UYM18434.1"/>
    <property type="molecule type" value="Genomic_DNA"/>
</dbReference>
<sequence>MLIIFWCSYAFSIDTTDYLEVYVIEGKHHMDRHFVALKPEECGVEQWYIGDEHFLYRKIFNVQLGRSHSNQNVWSSPFCDQPISFMDSEGKTHHCTIVICHKHTDRHRLEPRQPPCSLDDYAPE</sequence>
<accession>A0ABY6H062</accession>
<protein>
    <submittedName>
        <fullName evidence="1">Uncharacterized protein</fullName>
    </submittedName>
</protein>
<keyword evidence="2" id="KW-1185">Reference proteome</keyword>
<organism evidence="1 2">
    <name type="scientific">Endozoicomonas euniceicola</name>
    <dbReference type="NCBI Taxonomy" id="1234143"/>
    <lineage>
        <taxon>Bacteria</taxon>
        <taxon>Pseudomonadati</taxon>
        <taxon>Pseudomonadota</taxon>
        <taxon>Gammaproteobacteria</taxon>
        <taxon>Oceanospirillales</taxon>
        <taxon>Endozoicomonadaceae</taxon>
        <taxon>Endozoicomonas</taxon>
    </lineage>
</organism>